<name>A0A8J8K4F2_9FLAO</name>
<dbReference type="Pfam" id="PF01381">
    <property type="entry name" value="HTH_3"/>
    <property type="match status" value="1"/>
</dbReference>
<evidence type="ECO:0000313" key="4">
    <source>
        <dbReference type="Proteomes" id="UP000610746"/>
    </source>
</evidence>
<dbReference type="EMBL" id="JABSNO010000004">
    <property type="protein sequence ID" value="NRS91665.1"/>
    <property type="molecule type" value="Genomic_DNA"/>
</dbReference>
<keyword evidence="4" id="KW-1185">Reference proteome</keyword>
<comment type="caution">
    <text evidence="3">The sequence shown here is derived from an EMBL/GenBank/DDBJ whole genome shotgun (WGS) entry which is preliminary data.</text>
</comment>
<evidence type="ECO:0000313" key="3">
    <source>
        <dbReference type="EMBL" id="NRS91665.1"/>
    </source>
</evidence>
<evidence type="ECO:0000259" key="2">
    <source>
        <dbReference type="PROSITE" id="PS50943"/>
    </source>
</evidence>
<dbReference type="PANTHER" id="PTHR46558:SF4">
    <property type="entry name" value="DNA-BIDING PHAGE PROTEIN"/>
    <property type="match status" value="1"/>
</dbReference>
<dbReference type="Gene3D" id="1.10.260.40">
    <property type="entry name" value="lambda repressor-like DNA-binding domains"/>
    <property type="match status" value="1"/>
</dbReference>
<dbReference type="PANTHER" id="PTHR46558">
    <property type="entry name" value="TRACRIPTIONAL REGULATORY PROTEIN-RELATED-RELATED"/>
    <property type="match status" value="1"/>
</dbReference>
<dbReference type="CDD" id="cd00093">
    <property type="entry name" value="HTH_XRE"/>
    <property type="match status" value="1"/>
</dbReference>
<dbReference type="SUPFAM" id="SSF47413">
    <property type="entry name" value="lambda repressor-like DNA-binding domains"/>
    <property type="match status" value="1"/>
</dbReference>
<dbReference type="Proteomes" id="UP000610746">
    <property type="component" value="Unassembled WGS sequence"/>
</dbReference>
<proteinExistence type="predicted"/>
<protein>
    <submittedName>
        <fullName evidence="3">Transcriptional regulator with XRE-family HTH domain</fullName>
    </submittedName>
</protein>
<organism evidence="3 4">
    <name type="scientific">Frigoriflavimonas asaccharolytica</name>
    <dbReference type="NCBI Taxonomy" id="2735899"/>
    <lineage>
        <taxon>Bacteria</taxon>
        <taxon>Pseudomonadati</taxon>
        <taxon>Bacteroidota</taxon>
        <taxon>Flavobacteriia</taxon>
        <taxon>Flavobacteriales</taxon>
        <taxon>Weeksellaceae</taxon>
        <taxon>Frigoriflavimonas</taxon>
    </lineage>
</organism>
<keyword evidence="1" id="KW-0238">DNA-binding</keyword>
<dbReference type="AlphaFoldDB" id="A0A8J8K4F2"/>
<dbReference type="PROSITE" id="PS50943">
    <property type="entry name" value="HTH_CROC1"/>
    <property type="match status" value="1"/>
</dbReference>
<dbReference type="InterPro" id="IPR010982">
    <property type="entry name" value="Lambda_DNA-bd_dom_sf"/>
</dbReference>
<dbReference type="GO" id="GO:0003677">
    <property type="term" value="F:DNA binding"/>
    <property type="evidence" value="ECO:0007669"/>
    <property type="project" value="UniProtKB-KW"/>
</dbReference>
<dbReference type="RefSeq" id="WP_173778289.1">
    <property type="nucleotide sequence ID" value="NZ_JABSNO010000004.1"/>
</dbReference>
<accession>A0A8J8K4F2</accession>
<reference evidence="3" key="1">
    <citation type="submission" date="2020-05" db="EMBL/GenBank/DDBJ databases">
        <title>Genomic Encyclopedia of Type Strains, Phase IV (KMG-V): Genome sequencing to study the core and pangenomes of soil and plant-associated prokaryotes.</title>
        <authorList>
            <person name="Whitman W."/>
        </authorList>
    </citation>
    <scope>NUCLEOTIDE SEQUENCE</scope>
    <source>
        <strain evidence="3">16F</strain>
    </source>
</reference>
<sequence>MTDLVSDNIRTKREEIGYSQEDMAHKLDINQATYSKLERNSTKLTVDRLFHIAKLLNTEVADLLGLKTQTIFNQKENENAFGQIEHYYQENKEITAKLEESYETRLKEKDIEIAFLKSIIKK</sequence>
<feature type="domain" description="HTH cro/C1-type" evidence="2">
    <location>
        <begin position="9"/>
        <end position="63"/>
    </location>
</feature>
<evidence type="ECO:0000256" key="1">
    <source>
        <dbReference type="ARBA" id="ARBA00023125"/>
    </source>
</evidence>
<dbReference type="SMART" id="SM00530">
    <property type="entry name" value="HTH_XRE"/>
    <property type="match status" value="1"/>
</dbReference>
<gene>
    <name evidence="3" type="ORF">HNQ03_000732</name>
</gene>
<dbReference type="InterPro" id="IPR001387">
    <property type="entry name" value="Cro/C1-type_HTH"/>
</dbReference>